<feature type="compositionally biased region" description="Gly residues" evidence="8">
    <location>
        <begin position="1054"/>
        <end position="1072"/>
    </location>
</feature>
<sequence length="1394" mass="157703">MLPKNFYIFKSSLSNLNLSRVLRRCHNDARQVSIGNVTFEKTTLAKNPEYVPKKFIDFTSDGVQKIPNTTLHHLRWMIQKDNINQDIFLIGRPGKYKRQIVMTYLQLTNQECEYVSLSRDTTESDLKQRREILNGTSMFIDQAAVKAAKNSRILIIDGIEKAERNILPILNNLLENREMHTEDGKFLVSSQHYDNLLSEHGQEALEKMGLVRVSENFRVIAIGLPVPKYRGSALDPPLRSRFQSRDITNLTYHEVVADVLNECPNVPVDNLKKVVSFGFGLLSSDSSTMSFPDFPLDNFIEAGKVLSNNPNISEYELINRLYPIETILSPAQKASVKTLMESLKIEVPSKPIKQKIVNVEHKTDHSIVNIKRSGWIMSSDVSINIPASIHPYKLNNESFIEVDSQSNLLADVMQTYAVGDLCLLGARGSGKSAITMQLCKILNQPFEQVTLYKDMSARELIQSRNTKTNGDTEWIDSSLVKAAKNGTVIILDGLHRLHSSTMSILHRLIHDRELQLYDGSRLMRSDKYEDLKSLGMSDEQLMEKGIYKIHPAFRIIALAEPPKLDATNWLTPEVLSTFMFHEVNSLTKQEELEIITKLYGSIHPSMSKIIDLSQTLRAKKEDPMFKNFEESLSTRQLLRIAHRLSQYSENGDDASIYEIVQSVFLSKFLPSLPREVLESTLKQHEINPVQKSLSKKIDIDKTDTDLRIGKTHAKVQPKDLTHSMKVPETLFYDTPHYVVLLERILQDFLLGYHLCLIGNQGVGKNKLIDRLLYLLNYPREYIQLHRDTTVQTLTVQFKVEDGKVIAEDSPLVKAVKHGYVLVIDEIDKAPINVTCILKSLVETGEMWMSDGRKIVSSDVDVDESNEKIIKTHPGFRIVVLANRHGFPFLSNDFFASMGHLFACSSIDNPEADSEIKLLQQYGPNVDIKMIKKLVNAFSELRSMADTSKISYPYSTREVVNIVKHLNKYPDENLSELIGNVFDFDRHAPESLEQVTNVLIKHGLDIGTYANNELTEFRRQKKLQVTVNHYSGKDVSAPKHGKVDPNNDPHVGGNTWAGGSGGRDTAGLGGKGGPYRLSSGNPVHQLSDQEKDDIPEDVKRAARAMNRKAFEEKLKEIKMSSFDFNLYQQFSSPVKPHVTTLRNILSTLEAKAKGRHWQKHVTSGELDDTKIIEGITGEKNIYKMRKDLDPEPGSVQEKPKLLSIVVDVSGSMYRFNGYDGRLDRELEAVTMIMEAFEGFDNKIQYQIIGHSGESPKISFVDYKHQPKDDKARLDVLKLMYTHSQYCWSGDNTLNSARIAVDEIAKEESDEAIVIVLSDANLSRYAIPPKKLSEMLTKQEPKVHGHIIFIGSLGEEAAMIKQTMAQGKAFLCTEDIGELPKILKTIFQSSLLRQSF</sequence>
<dbReference type="OrthoDB" id="5186at2759"/>
<dbReference type="Gene3D" id="3.40.50.300">
    <property type="entry name" value="P-loop containing nucleotide triphosphate hydrolases"/>
    <property type="match status" value="3"/>
</dbReference>
<dbReference type="Proteomes" id="UP001153620">
    <property type="component" value="Chromosome 2"/>
</dbReference>
<evidence type="ECO:0000256" key="3">
    <source>
        <dbReference type="ARBA" id="ARBA00022840"/>
    </source>
</evidence>
<reference evidence="10" key="1">
    <citation type="submission" date="2022-01" db="EMBL/GenBank/DDBJ databases">
        <authorList>
            <person name="King R."/>
        </authorList>
    </citation>
    <scope>NUCLEOTIDE SEQUENCE</scope>
</reference>
<keyword evidence="2" id="KW-0547">Nucleotide-binding</keyword>
<keyword evidence="4" id="KW-0809">Transit peptide</keyword>
<evidence type="ECO:0000256" key="1">
    <source>
        <dbReference type="ARBA" id="ARBA00004173"/>
    </source>
</evidence>
<keyword evidence="5" id="KW-0496">Mitochondrion</keyword>
<evidence type="ECO:0000256" key="2">
    <source>
        <dbReference type="ARBA" id="ARBA00022741"/>
    </source>
</evidence>
<dbReference type="GO" id="GO:0005524">
    <property type="term" value="F:ATP binding"/>
    <property type="evidence" value="ECO:0007669"/>
    <property type="project" value="UniProtKB-KW"/>
</dbReference>
<dbReference type="SMART" id="SM00382">
    <property type="entry name" value="AAA"/>
    <property type="match status" value="2"/>
</dbReference>
<keyword evidence="3" id="KW-0067">ATP-binding</keyword>
<dbReference type="PANTHER" id="PTHR21610">
    <property type="entry name" value="VON WILLEBRAND FACTOR A DOMAIN-CONTAINING PROTEIN 8"/>
    <property type="match status" value="1"/>
</dbReference>
<feature type="region of interest" description="Disordered" evidence="8">
    <location>
        <begin position="1031"/>
        <end position="1072"/>
    </location>
</feature>
<comment type="function">
    <text evidence="6">Exhibits ATPase activity in vitro.</text>
</comment>
<evidence type="ECO:0000256" key="4">
    <source>
        <dbReference type="ARBA" id="ARBA00022946"/>
    </source>
</evidence>
<dbReference type="InterPro" id="IPR039891">
    <property type="entry name" value="VWA8"/>
</dbReference>
<keyword evidence="11" id="KW-1185">Reference proteome</keyword>
<dbReference type="FunFam" id="3.40.50.300:FF:000587">
    <property type="entry name" value="von Willebrand factor A domain containing 8"/>
    <property type="match status" value="1"/>
</dbReference>
<dbReference type="InterPro" id="IPR011704">
    <property type="entry name" value="ATPase_dyneun-rel_AAA"/>
</dbReference>
<evidence type="ECO:0000259" key="9">
    <source>
        <dbReference type="PROSITE" id="PS50234"/>
    </source>
</evidence>
<dbReference type="InterPro" id="IPR036465">
    <property type="entry name" value="vWFA_dom_sf"/>
</dbReference>
<dbReference type="SUPFAM" id="SSF52540">
    <property type="entry name" value="P-loop containing nucleoside triphosphate hydrolases"/>
    <property type="match status" value="3"/>
</dbReference>
<feature type="domain" description="VWFA" evidence="9">
    <location>
        <begin position="1200"/>
        <end position="1384"/>
    </location>
</feature>
<dbReference type="GO" id="GO:0032991">
    <property type="term" value="C:protein-containing complex"/>
    <property type="evidence" value="ECO:0007669"/>
    <property type="project" value="UniProtKB-ARBA"/>
</dbReference>
<evidence type="ECO:0000256" key="6">
    <source>
        <dbReference type="ARBA" id="ARBA00055988"/>
    </source>
</evidence>
<protein>
    <recommendedName>
        <fullName evidence="7">von Willebrand factor A domain-containing protein 8</fullName>
    </recommendedName>
</protein>
<proteinExistence type="predicted"/>
<organism evidence="10 11">
    <name type="scientific">Chironomus riparius</name>
    <dbReference type="NCBI Taxonomy" id="315576"/>
    <lineage>
        <taxon>Eukaryota</taxon>
        <taxon>Metazoa</taxon>
        <taxon>Ecdysozoa</taxon>
        <taxon>Arthropoda</taxon>
        <taxon>Hexapoda</taxon>
        <taxon>Insecta</taxon>
        <taxon>Pterygota</taxon>
        <taxon>Neoptera</taxon>
        <taxon>Endopterygota</taxon>
        <taxon>Diptera</taxon>
        <taxon>Nematocera</taxon>
        <taxon>Chironomoidea</taxon>
        <taxon>Chironomidae</taxon>
        <taxon>Chironominae</taxon>
        <taxon>Chironomus</taxon>
    </lineage>
</organism>
<dbReference type="PANTHER" id="PTHR21610:SF9">
    <property type="entry name" value="VON WILLEBRAND FACTOR A DOMAIN-CONTAINING PROTEIN 8"/>
    <property type="match status" value="1"/>
</dbReference>
<dbReference type="InterPro" id="IPR002035">
    <property type="entry name" value="VWF_A"/>
</dbReference>
<dbReference type="PROSITE" id="PS50234">
    <property type="entry name" value="VWFA"/>
    <property type="match status" value="1"/>
</dbReference>
<reference evidence="10" key="2">
    <citation type="submission" date="2022-10" db="EMBL/GenBank/DDBJ databases">
        <authorList>
            <consortium name="ENA_rothamsted_submissions"/>
            <consortium name="culmorum"/>
            <person name="King R."/>
        </authorList>
    </citation>
    <scope>NUCLEOTIDE SEQUENCE</scope>
</reference>
<dbReference type="InterPro" id="IPR003593">
    <property type="entry name" value="AAA+_ATPase"/>
</dbReference>
<dbReference type="SUPFAM" id="SSF53300">
    <property type="entry name" value="vWA-like"/>
    <property type="match status" value="1"/>
</dbReference>
<evidence type="ECO:0000256" key="5">
    <source>
        <dbReference type="ARBA" id="ARBA00023128"/>
    </source>
</evidence>
<evidence type="ECO:0000256" key="7">
    <source>
        <dbReference type="ARBA" id="ARBA00070377"/>
    </source>
</evidence>
<gene>
    <name evidence="10" type="ORF">CHIRRI_LOCUS6245</name>
</gene>
<evidence type="ECO:0000313" key="11">
    <source>
        <dbReference type="Proteomes" id="UP001153620"/>
    </source>
</evidence>
<dbReference type="InterPro" id="IPR027417">
    <property type="entry name" value="P-loop_NTPase"/>
</dbReference>
<dbReference type="SMART" id="SM00327">
    <property type="entry name" value="VWA"/>
    <property type="match status" value="1"/>
</dbReference>
<comment type="subcellular location">
    <subcellularLocation>
        <location evidence="1">Mitochondrion</location>
    </subcellularLocation>
</comment>
<dbReference type="Gene3D" id="3.40.50.410">
    <property type="entry name" value="von Willebrand factor, type A domain"/>
    <property type="match status" value="1"/>
</dbReference>
<dbReference type="FunFam" id="3.40.50.300:FF:000663">
    <property type="entry name" value="von Willebrand factor A domain containing 8"/>
    <property type="match status" value="1"/>
</dbReference>
<evidence type="ECO:0000256" key="8">
    <source>
        <dbReference type="SAM" id="MobiDB-lite"/>
    </source>
</evidence>
<evidence type="ECO:0000313" key="10">
    <source>
        <dbReference type="EMBL" id="CAG9803344.1"/>
    </source>
</evidence>
<dbReference type="GO" id="GO:0016887">
    <property type="term" value="F:ATP hydrolysis activity"/>
    <property type="evidence" value="ECO:0007669"/>
    <property type="project" value="InterPro"/>
</dbReference>
<dbReference type="EMBL" id="OU895878">
    <property type="protein sequence ID" value="CAG9803344.1"/>
    <property type="molecule type" value="Genomic_DNA"/>
</dbReference>
<name>A0A9N9RVL6_9DIPT</name>
<dbReference type="GO" id="GO:0005739">
    <property type="term" value="C:mitochondrion"/>
    <property type="evidence" value="ECO:0007669"/>
    <property type="project" value="UniProtKB-SubCell"/>
</dbReference>
<dbReference type="Pfam" id="PF07728">
    <property type="entry name" value="AAA_5"/>
    <property type="match status" value="3"/>
</dbReference>
<accession>A0A9N9RVL6</accession>